<sequence>MRILHLLNEGELSWQKTFADFVYGLCNYNVENVIGMPDNGYTYDFLNDYKIRLADKPAFNIIPIQFKGFFDPFSYFKLVNIIRNQKIDIVHSQLSRAALYAGMAKKLIKVKVVSSAQKVSSIKYFLNSDVVVACSKSVEKDFIKKGFSGNITQIYNGINFENYFPKKINKDRAKSRIGISSETFSIGIVARLSPMKGHRLLFESFRKIKDDYKDKAIVLVVVGDGELESELRQHAKNLKIEKDIIFLGRRDDLVELLCSFDLYISSSIEKEGLPTILIEALLMEVPVIATDIAGTNEIIINNKTGFLVNPDSESIYRSMKEFLNKFFNKDESIIKIKEEGRKHVIENFSLDKMVKSYYEIYKSLLR</sequence>
<dbReference type="Pfam" id="PF00534">
    <property type="entry name" value="Glycos_transf_1"/>
    <property type="match status" value="1"/>
</dbReference>
<keyword evidence="4" id="KW-1185">Reference proteome</keyword>
<evidence type="ECO:0000259" key="2">
    <source>
        <dbReference type="Pfam" id="PF13439"/>
    </source>
</evidence>
<dbReference type="STRING" id="747365.Thena_1297"/>
<feature type="domain" description="Glycosyltransferase subfamily 4-like N-terminal" evidence="2">
    <location>
        <begin position="62"/>
        <end position="161"/>
    </location>
</feature>
<reference evidence="3 4" key="1">
    <citation type="submission" date="2011-04" db="EMBL/GenBank/DDBJ databases">
        <title>The complete genome of Thermodesulfobium narugense DSM 14796.</title>
        <authorList>
            <consortium name="US DOE Joint Genome Institute (JGI-PGF)"/>
            <person name="Lucas S."/>
            <person name="Han J."/>
            <person name="Lapidus A."/>
            <person name="Bruce D."/>
            <person name="Goodwin L."/>
            <person name="Pitluck S."/>
            <person name="Peters L."/>
            <person name="Kyrpides N."/>
            <person name="Mavromatis K."/>
            <person name="Pagani I."/>
            <person name="Ivanova N."/>
            <person name="Ovchinnikova G."/>
            <person name="Zhang X."/>
            <person name="Saunders L."/>
            <person name="Detter J.C."/>
            <person name="Tapia R."/>
            <person name="Han C."/>
            <person name="Land M."/>
            <person name="Hauser L."/>
            <person name="Markowitz V."/>
            <person name="Cheng J.-F."/>
            <person name="Hugenholtz P."/>
            <person name="Woyke T."/>
            <person name="Wu D."/>
            <person name="Spring S."/>
            <person name="Schroeder M."/>
            <person name="Brambilla E."/>
            <person name="Klenk H.-P."/>
            <person name="Eisen J.A."/>
        </authorList>
    </citation>
    <scope>NUCLEOTIDE SEQUENCE [LARGE SCALE GENOMIC DNA]</scope>
    <source>
        <strain evidence="3 4">DSM 14796</strain>
    </source>
</reference>
<evidence type="ECO:0000313" key="3">
    <source>
        <dbReference type="EMBL" id="AEE14914.1"/>
    </source>
</evidence>
<organism evidence="3 4">
    <name type="scientific">Thermodesulfobium narugense DSM 14796</name>
    <dbReference type="NCBI Taxonomy" id="747365"/>
    <lineage>
        <taxon>Bacteria</taxon>
        <taxon>Pseudomonadati</taxon>
        <taxon>Thermodesulfobiota</taxon>
        <taxon>Thermodesulfobiia</taxon>
        <taxon>Thermodesulfobiales</taxon>
        <taxon>Thermodesulfobiaceae</taxon>
        <taxon>Thermodesulfobium</taxon>
    </lineage>
</organism>
<dbReference type="HOGENOM" id="CLU_009583_0_4_9"/>
<dbReference type="Proteomes" id="UP000011765">
    <property type="component" value="Chromosome"/>
</dbReference>
<evidence type="ECO:0000259" key="1">
    <source>
        <dbReference type="Pfam" id="PF00534"/>
    </source>
</evidence>
<proteinExistence type="predicted"/>
<name>M1E971_9BACT</name>
<dbReference type="EMBL" id="CP002690">
    <property type="protein sequence ID" value="AEE14914.1"/>
    <property type="molecule type" value="Genomic_DNA"/>
</dbReference>
<dbReference type="KEGG" id="tnr:Thena_1297"/>
<dbReference type="Gene3D" id="3.40.50.2000">
    <property type="entry name" value="Glycogen Phosphorylase B"/>
    <property type="match status" value="2"/>
</dbReference>
<keyword evidence="3" id="KW-0808">Transferase</keyword>
<feature type="domain" description="Glycosyl transferase family 1" evidence="1">
    <location>
        <begin position="171"/>
        <end position="334"/>
    </location>
</feature>
<dbReference type="RefSeq" id="WP_013756635.1">
    <property type="nucleotide sequence ID" value="NC_015499.1"/>
</dbReference>
<dbReference type="OrthoDB" id="3199616at2"/>
<gene>
    <name evidence="3" type="ORF">Thena_1297</name>
</gene>
<dbReference type="GO" id="GO:0016757">
    <property type="term" value="F:glycosyltransferase activity"/>
    <property type="evidence" value="ECO:0007669"/>
    <property type="project" value="InterPro"/>
</dbReference>
<dbReference type="InterPro" id="IPR001296">
    <property type="entry name" value="Glyco_trans_1"/>
</dbReference>
<dbReference type="eggNOG" id="COG0438">
    <property type="taxonomic scope" value="Bacteria"/>
</dbReference>
<dbReference type="SUPFAM" id="SSF53756">
    <property type="entry name" value="UDP-Glycosyltransferase/glycogen phosphorylase"/>
    <property type="match status" value="1"/>
</dbReference>
<protein>
    <submittedName>
        <fullName evidence="3">Glycosyl transferase group 1</fullName>
    </submittedName>
</protein>
<accession>M1E971</accession>
<dbReference type="PANTHER" id="PTHR12526">
    <property type="entry name" value="GLYCOSYLTRANSFERASE"/>
    <property type="match status" value="1"/>
</dbReference>
<evidence type="ECO:0000313" key="4">
    <source>
        <dbReference type="Proteomes" id="UP000011765"/>
    </source>
</evidence>
<dbReference type="AlphaFoldDB" id="M1E971"/>
<dbReference type="Pfam" id="PF13439">
    <property type="entry name" value="Glyco_transf_4"/>
    <property type="match status" value="1"/>
</dbReference>
<dbReference type="PANTHER" id="PTHR12526:SF627">
    <property type="entry name" value="D-RHAMNOSYLTRANSFERASE WBPZ"/>
    <property type="match status" value="1"/>
</dbReference>
<dbReference type="InterPro" id="IPR028098">
    <property type="entry name" value="Glyco_trans_4-like_N"/>
</dbReference>